<dbReference type="OrthoDB" id="7511226at2"/>
<reference evidence="2 3" key="1">
    <citation type="journal article" date="2012" name="J. Bacteriol.">
        <title>Genome sequence of benzo(a)pyrene-degrading bacterium Novosphingobium pentaromativorans US6-1.</title>
        <authorList>
            <person name="Luo Y.R."/>
            <person name="Kang S.G."/>
            <person name="Kim S.J."/>
            <person name="Kim M.R."/>
            <person name="Li N."/>
            <person name="Lee J.H."/>
            <person name="Kwon K.K."/>
        </authorList>
    </citation>
    <scope>NUCLEOTIDE SEQUENCE [LARGE SCALE GENOMIC DNA]</scope>
    <source>
        <strain evidence="2 3">US6-1</strain>
    </source>
</reference>
<keyword evidence="1" id="KW-0472">Membrane</keyword>
<name>G6E7V9_9SPHN</name>
<feature type="transmembrane region" description="Helical" evidence="1">
    <location>
        <begin position="86"/>
        <end position="105"/>
    </location>
</feature>
<feature type="transmembrane region" description="Helical" evidence="1">
    <location>
        <begin position="112"/>
        <end position="136"/>
    </location>
</feature>
<proteinExistence type="predicted"/>
<evidence type="ECO:0000256" key="1">
    <source>
        <dbReference type="SAM" id="Phobius"/>
    </source>
</evidence>
<gene>
    <name evidence="2" type="ORF">NSU_0430</name>
</gene>
<keyword evidence="1" id="KW-0812">Transmembrane</keyword>
<protein>
    <submittedName>
        <fullName evidence="2">Uncharacterized protein</fullName>
    </submittedName>
</protein>
<feature type="transmembrane region" description="Helical" evidence="1">
    <location>
        <begin position="43"/>
        <end position="61"/>
    </location>
</feature>
<dbReference type="EMBL" id="AGFM01000007">
    <property type="protein sequence ID" value="EHJ62602.1"/>
    <property type="molecule type" value="Genomic_DNA"/>
</dbReference>
<keyword evidence="1" id="KW-1133">Transmembrane helix</keyword>
<dbReference type="Proteomes" id="UP000004030">
    <property type="component" value="Unassembled WGS sequence"/>
</dbReference>
<comment type="caution">
    <text evidence="2">The sequence shown here is derived from an EMBL/GenBank/DDBJ whole genome shotgun (WGS) entry which is preliminary data.</text>
</comment>
<sequence length="182" mass="19320">MIGPSDADPVSALYLTFYGIAALVLGLALGCRARLRWPDAMPRWLPAAVLVPGLLPLSWHFRRISDFVAPVSGIMDRSGAAAELEALAFGLPFAVLGLWGLAILIARRLPAFAALFPALATLLYLLGTAQAAPLVGEVIAARGDWHDLLIAAQVPASLAICGFLWGALGRAGLFAPWSLRRR</sequence>
<evidence type="ECO:0000313" key="2">
    <source>
        <dbReference type="EMBL" id="EHJ62602.1"/>
    </source>
</evidence>
<dbReference type="AlphaFoldDB" id="G6E7V9"/>
<dbReference type="PATRIC" id="fig|1088721.3.peg.424"/>
<dbReference type="STRING" id="1088721.JI59_17945"/>
<accession>G6E7V9</accession>
<keyword evidence="3" id="KW-1185">Reference proteome</keyword>
<feature type="transmembrane region" description="Helical" evidence="1">
    <location>
        <begin position="12"/>
        <end position="31"/>
    </location>
</feature>
<feature type="transmembrane region" description="Helical" evidence="1">
    <location>
        <begin position="148"/>
        <end position="173"/>
    </location>
</feature>
<organism evidence="2 3">
    <name type="scientific">Novosphingobium pentaromativorans US6-1</name>
    <dbReference type="NCBI Taxonomy" id="1088721"/>
    <lineage>
        <taxon>Bacteria</taxon>
        <taxon>Pseudomonadati</taxon>
        <taxon>Pseudomonadota</taxon>
        <taxon>Alphaproteobacteria</taxon>
        <taxon>Sphingomonadales</taxon>
        <taxon>Sphingomonadaceae</taxon>
        <taxon>Novosphingobium</taxon>
    </lineage>
</organism>
<dbReference type="KEGG" id="npn:JI59_17945"/>
<evidence type="ECO:0000313" key="3">
    <source>
        <dbReference type="Proteomes" id="UP000004030"/>
    </source>
</evidence>